<sequence length="85" mass="9106">MNSDEAKLLTSNATLAGIEKRLASGRGFETCIITPSGMEHRVEPAAKSYKQLGTYTFPVGATPILGETIVRELDPDEIMSTFGSS</sequence>
<protein>
    <submittedName>
        <fullName evidence="1">Uncharacterized protein</fullName>
    </submittedName>
</protein>
<reference evidence="2" key="1">
    <citation type="submission" date="2011-08" db="EMBL/GenBank/DDBJ databases">
        <authorList>
            <person name="Rombauts S."/>
        </authorList>
    </citation>
    <scope>NUCLEOTIDE SEQUENCE</scope>
    <source>
        <strain evidence="2">London</strain>
    </source>
</reference>
<name>T1JVT0_TETUR</name>
<organism evidence="1 2">
    <name type="scientific">Tetranychus urticae</name>
    <name type="common">Two-spotted spider mite</name>
    <dbReference type="NCBI Taxonomy" id="32264"/>
    <lineage>
        <taxon>Eukaryota</taxon>
        <taxon>Metazoa</taxon>
        <taxon>Ecdysozoa</taxon>
        <taxon>Arthropoda</taxon>
        <taxon>Chelicerata</taxon>
        <taxon>Arachnida</taxon>
        <taxon>Acari</taxon>
        <taxon>Acariformes</taxon>
        <taxon>Trombidiformes</taxon>
        <taxon>Prostigmata</taxon>
        <taxon>Eleutherengona</taxon>
        <taxon>Raphignathae</taxon>
        <taxon>Tetranychoidea</taxon>
        <taxon>Tetranychidae</taxon>
        <taxon>Tetranychus</taxon>
    </lineage>
</organism>
<dbReference type="AlphaFoldDB" id="T1JVT0"/>
<evidence type="ECO:0000313" key="2">
    <source>
        <dbReference type="Proteomes" id="UP000015104"/>
    </source>
</evidence>
<accession>T1JVT0</accession>
<proteinExistence type="predicted"/>
<evidence type="ECO:0000313" key="1">
    <source>
        <dbReference type="EnsemblMetazoa" id="tetur02g05690.1"/>
    </source>
</evidence>
<keyword evidence="2" id="KW-1185">Reference proteome</keyword>
<reference evidence="1" key="2">
    <citation type="submission" date="2015-06" db="UniProtKB">
        <authorList>
            <consortium name="EnsemblMetazoa"/>
        </authorList>
    </citation>
    <scope>IDENTIFICATION</scope>
</reference>
<dbReference type="EMBL" id="CAEY01000797">
    <property type="status" value="NOT_ANNOTATED_CDS"/>
    <property type="molecule type" value="Genomic_DNA"/>
</dbReference>
<dbReference type="EnsemblMetazoa" id="tetur02g05690.1">
    <property type="protein sequence ID" value="tetur02g05690.1"/>
    <property type="gene ID" value="tetur02g05690"/>
</dbReference>
<dbReference type="HOGENOM" id="CLU_2515549_0_0_1"/>
<dbReference type="Proteomes" id="UP000015104">
    <property type="component" value="Unassembled WGS sequence"/>
</dbReference>